<feature type="compositionally biased region" description="Basic residues" evidence="1">
    <location>
        <begin position="1"/>
        <end position="13"/>
    </location>
</feature>
<feature type="compositionally biased region" description="Polar residues" evidence="1">
    <location>
        <begin position="49"/>
        <end position="85"/>
    </location>
</feature>
<organism evidence="2 3">
    <name type="scientific">Capsicum annuum</name>
    <name type="common">Capsicum pepper</name>
    <dbReference type="NCBI Taxonomy" id="4072"/>
    <lineage>
        <taxon>Eukaryota</taxon>
        <taxon>Viridiplantae</taxon>
        <taxon>Streptophyta</taxon>
        <taxon>Embryophyta</taxon>
        <taxon>Tracheophyta</taxon>
        <taxon>Spermatophyta</taxon>
        <taxon>Magnoliopsida</taxon>
        <taxon>eudicotyledons</taxon>
        <taxon>Gunneridae</taxon>
        <taxon>Pentapetalae</taxon>
        <taxon>asterids</taxon>
        <taxon>lamiids</taxon>
        <taxon>Solanales</taxon>
        <taxon>Solanaceae</taxon>
        <taxon>Solanoideae</taxon>
        <taxon>Capsiceae</taxon>
        <taxon>Capsicum</taxon>
    </lineage>
</organism>
<protein>
    <submittedName>
        <fullName evidence="2">Uncharacterized protein</fullName>
    </submittedName>
</protein>
<feature type="region of interest" description="Disordered" evidence="1">
    <location>
        <begin position="1"/>
        <end position="157"/>
    </location>
</feature>
<proteinExistence type="predicted"/>
<evidence type="ECO:0000256" key="1">
    <source>
        <dbReference type="SAM" id="MobiDB-lite"/>
    </source>
</evidence>
<name>A0A2G2Y620_CAPAN</name>
<dbReference type="AlphaFoldDB" id="A0A2G2Y620"/>
<dbReference type="Gramene" id="PHT65184">
    <property type="protein sequence ID" value="PHT65184"/>
    <property type="gene ID" value="T459_29609"/>
</dbReference>
<accession>A0A2G2Y620</accession>
<evidence type="ECO:0000313" key="2">
    <source>
        <dbReference type="EMBL" id="PHT65184.1"/>
    </source>
</evidence>
<comment type="caution">
    <text evidence="2">The sequence shown here is derived from an EMBL/GenBank/DDBJ whole genome shotgun (WGS) entry which is preliminary data.</text>
</comment>
<dbReference type="Proteomes" id="UP000222542">
    <property type="component" value="Unassembled WGS sequence"/>
</dbReference>
<feature type="compositionally biased region" description="Polar residues" evidence="1">
    <location>
        <begin position="17"/>
        <end position="37"/>
    </location>
</feature>
<feature type="compositionally biased region" description="Polar residues" evidence="1">
    <location>
        <begin position="109"/>
        <end position="152"/>
    </location>
</feature>
<feature type="compositionally biased region" description="Low complexity" evidence="1">
    <location>
        <begin position="91"/>
        <end position="103"/>
    </location>
</feature>
<reference evidence="2 3" key="2">
    <citation type="journal article" date="2017" name="Genome Biol.">
        <title>New reference genome sequences of hot pepper reveal the massive evolution of plant disease-resistance genes by retroduplication.</title>
        <authorList>
            <person name="Kim S."/>
            <person name="Park J."/>
            <person name="Yeom S.I."/>
            <person name="Kim Y.M."/>
            <person name="Seo E."/>
            <person name="Kim K.T."/>
            <person name="Kim M.S."/>
            <person name="Lee J.M."/>
            <person name="Cheong K."/>
            <person name="Shin H.S."/>
            <person name="Kim S.B."/>
            <person name="Han K."/>
            <person name="Lee J."/>
            <person name="Park M."/>
            <person name="Lee H.A."/>
            <person name="Lee H.Y."/>
            <person name="Lee Y."/>
            <person name="Oh S."/>
            <person name="Lee J.H."/>
            <person name="Choi E."/>
            <person name="Choi E."/>
            <person name="Lee S.E."/>
            <person name="Jeon J."/>
            <person name="Kim H."/>
            <person name="Choi G."/>
            <person name="Song H."/>
            <person name="Lee J."/>
            <person name="Lee S.C."/>
            <person name="Kwon J.K."/>
            <person name="Lee H.Y."/>
            <person name="Koo N."/>
            <person name="Hong Y."/>
            <person name="Kim R.W."/>
            <person name="Kang W.H."/>
            <person name="Huh J.H."/>
            <person name="Kang B.C."/>
            <person name="Yang T.J."/>
            <person name="Lee Y.H."/>
            <person name="Bennetzen J.L."/>
            <person name="Choi D."/>
        </authorList>
    </citation>
    <scope>NUCLEOTIDE SEQUENCE [LARGE SCALE GENOMIC DNA]</scope>
    <source>
        <strain evidence="3">cv. CM334</strain>
    </source>
</reference>
<reference evidence="2 3" key="1">
    <citation type="journal article" date="2014" name="Nat. Genet.">
        <title>Genome sequence of the hot pepper provides insights into the evolution of pungency in Capsicum species.</title>
        <authorList>
            <person name="Kim S."/>
            <person name="Park M."/>
            <person name="Yeom S.I."/>
            <person name="Kim Y.M."/>
            <person name="Lee J.M."/>
            <person name="Lee H.A."/>
            <person name="Seo E."/>
            <person name="Choi J."/>
            <person name="Cheong K."/>
            <person name="Kim K.T."/>
            <person name="Jung K."/>
            <person name="Lee G.W."/>
            <person name="Oh S.K."/>
            <person name="Bae C."/>
            <person name="Kim S.B."/>
            <person name="Lee H.Y."/>
            <person name="Kim S.Y."/>
            <person name="Kim M.S."/>
            <person name="Kang B.C."/>
            <person name="Jo Y.D."/>
            <person name="Yang H.B."/>
            <person name="Jeong H.J."/>
            <person name="Kang W.H."/>
            <person name="Kwon J.K."/>
            <person name="Shin C."/>
            <person name="Lim J.Y."/>
            <person name="Park J.H."/>
            <person name="Huh J.H."/>
            <person name="Kim J.S."/>
            <person name="Kim B.D."/>
            <person name="Cohen O."/>
            <person name="Paran I."/>
            <person name="Suh M.C."/>
            <person name="Lee S.B."/>
            <person name="Kim Y.K."/>
            <person name="Shin Y."/>
            <person name="Noh S.J."/>
            <person name="Park J."/>
            <person name="Seo Y.S."/>
            <person name="Kwon S.Y."/>
            <person name="Kim H.A."/>
            <person name="Park J.M."/>
            <person name="Kim H.J."/>
            <person name="Choi S.B."/>
            <person name="Bosland P.W."/>
            <person name="Reeves G."/>
            <person name="Jo S.H."/>
            <person name="Lee B.W."/>
            <person name="Cho H.T."/>
            <person name="Choi H.S."/>
            <person name="Lee M.S."/>
            <person name="Yu Y."/>
            <person name="Do Choi Y."/>
            <person name="Park B.S."/>
            <person name="van Deynze A."/>
            <person name="Ashrafi H."/>
            <person name="Hill T."/>
            <person name="Kim W.T."/>
            <person name="Pai H.S."/>
            <person name="Ahn H.K."/>
            <person name="Yeam I."/>
            <person name="Giovannoni J.J."/>
            <person name="Rose J.K."/>
            <person name="Sorensen I."/>
            <person name="Lee S.J."/>
            <person name="Kim R.W."/>
            <person name="Choi I.Y."/>
            <person name="Choi B.S."/>
            <person name="Lim J.S."/>
            <person name="Lee Y.H."/>
            <person name="Choi D."/>
        </authorList>
    </citation>
    <scope>NUCLEOTIDE SEQUENCE [LARGE SCALE GENOMIC DNA]</scope>
    <source>
        <strain evidence="3">cv. CM334</strain>
    </source>
</reference>
<gene>
    <name evidence="2" type="ORF">T459_29609</name>
</gene>
<keyword evidence="3" id="KW-1185">Reference proteome</keyword>
<sequence length="197" mass="21361">MPRFKLLQKKKKLGPLVSTTQGTESAPSFLDQTNLSPPIQHAPQLSRLVYSSSHPSPIDQDTSHPGPTVFPESQPSPTDHLTSYPSLVGGDSSQPSPVSWDSSLPFPVSQDSSHLSPIGWNSSQPSSIGCDSSQSCPVGLNSSQPSRSVHSTSHLDSRNNVKKIKVKAKKVLNLTGEERIMIKFDVYEEPFGEACRL</sequence>
<evidence type="ECO:0000313" key="3">
    <source>
        <dbReference type="Proteomes" id="UP000222542"/>
    </source>
</evidence>
<dbReference type="EMBL" id="AYRZ02000012">
    <property type="protein sequence ID" value="PHT65184.1"/>
    <property type="molecule type" value="Genomic_DNA"/>
</dbReference>